<reference evidence="1" key="1">
    <citation type="submission" date="2020-04" db="EMBL/GenBank/DDBJ databases">
        <authorList>
            <person name="Chiriac C."/>
            <person name="Salcher M."/>
            <person name="Ghai R."/>
            <person name="Kavagutti S V."/>
        </authorList>
    </citation>
    <scope>NUCLEOTIDE SEQUENCE</scope>
</reference>
<evidence type="ECO:0000313" key="1">
    <source>
        <dbReference type="EMBL" id="CAB4122823.1"/>
    </source>
</evidence>
<name>A0A6J5KNM7_9CAUD</name>
<sequence length="244" mass="27564">MKQWLAVCFVALAMASCHPAYAAPAKKPAWDVTKDIPEQANEYLPVLSTQVKDVMPDFHAPHYFGALIEHESGCPGIKSMCWNPKARLKSAREEGAGLSQITRAYKEDGTLRFDALAETRKLDPRGLNELRWDTVYERPDLQMRVMVVMTRQNWNRVGKLTTDKDYQLQLTDLSYNAGFGRVLNDMRACSTTTGCNAQKWEGHVEQTCTASKKALYGNRSACDISRHHVHDVVGKRMPKYKGKV</sequence>
<organism evidence="1">
    <name type="scientific">uncultured Caudovirales phage</name>
    <dbReference type="NCBI Taxonomy" id="2100421"/>
    <lineage>
        <taxon>Viruses</taxon>
        <taxon>Duplodnaviria</taxon>
        <taxon>Heunggongvirae</taxon>
        <taxon>Uroviricota</taxon>
        <taxon>Caudoviricetes</taxon>
        <taxon>Peduoviridae</taxon>
        <taxon>Maltschvirus</taxon>
        <taxon>Maltschvirus maltsch</taxon>
    </lineage>
</organism>
<dbReference type="EMBL" id="LR796162">
    <property type="protein sequence ID" value="CAB4122823.1"/>
    <property type="molecule type" value="Genomic_DNA"/>
</dbReference>
<accession>A0A6J5KNM7</accession>
<dbReference type="PROSITE" id="PS51257">
    <property type="entry name" value="PROKAR_LIPOPROTEIN"/>
    <property type="match status" value="1"/>
</dbReference>
<proteinExistence type="predicted"/>
<protein>
    <submittedName>
        <fullName evidence="1">Uncharacterized protein</fullName>
    </submittedName>
</protein>
<gene>
    <name evidence="1" type="ORF">UFOVP33_59</name>
</gene>